<dbReference type="Gene3D" id="1.10.260.40">
    <property type="entry name" value="lambda repressor-like DNA-binding domains"/>
    <property type="match status" value="1"/>
</dbReference>
<evidence type="ECO:0000313" key="1">
    <source>
        <dbReference type="EMBL" id="KIL37962.1"/>
    </source>
</evidence>
<organism evidence="1 2">
    <name type="scientific">Gordoniibacillus kamchatkensis</name>
    <dbReference type="NCBI Taxonomy" id="1590651"/>
    <lineage>
        <taxon>Bacteria</taxon>
        <taxon>Bacillati</taxon>
        <taxon>Bacillota</taxon>
        <taxon>Bacilli</taxon>
        <taxon>Bacillales</taxon>
        <taxon>Paenibacillaceae</taxon>
        <taxon>Gordoniibacillus</taxon>
    </lineage>
</organism>
<keyword evidence="2" id="KW-1185">Reference proteome</keyword>
<dbReference type="InterPro" id="IPR010982">
    <property type="entry name" value="Lambda_DNA-bd_dom_sf"/>
</dbReference>
<protein>
    <recommendedName>
        <fullName evidence="3">HTH cro/C1-type domain-containing protein</fullName>
    </recommendedName>
</protein>
<dbReference type="Proteomes" id="UP000031967">
    <property type="component" value="Unassembled WGS sequence"/>
</dbReference>
<gene>
    <name evidence="1" type="ORF">SD70_29710</name>
</gene>
<reference evidence="1 2" key="1">
    <citation type="submission" date="2014-12" db="EMBL/GenBank/DDBJ databases">
        <title>Draft genome sequence of Paenibacillus kamchatkensis strain B-2647.</title>
        <authorList>
            <person name="Karlyshev A.V."/>
            <person name="Kudryashova E.B."/>
        </authorList>
    </citation>
    <scope>NUCLEOTIDE SEQUENCE [LARGE SCALE GENOMIC DNA]</scope>
    <source>
        <strain evidence="1 2">VKM B-2647</strain>
    </source>
</reference>
<sequence>MGLAAIERETRRRTGLSQEKFGRLLNVSRSLVAMAEVGKRSYPEECDKKLSSLSWKKALQIADDRSNGYITNILKLFPNMDLHPAALKEILLRDLETAHKELEELQVAKHFDTEKRKAKAKQIYVNLLKVESVSAVIRGVFEDEFQLNREEIMKEFEKQIKNKR</sequence>
<evidence type="ECO:0000313" key="2">
    <source>
        <dbReference type="Proteomes" id="UP000031967"/>
    </source>
</evidence>
<dbReference type="RefSeq" id="WP_041052172.1">
    <property type="nucleotide sequence ID" value="NZ_JXAK01000085.1"/>
</dbReference>
<name>A0ABR5AC54_9BACL</name>
<accession>A0ABR5AC54</accession>
<evidence type="ECO:0008006" key="3">
    <source>
        <dbReference type="Google" id="ProtNLM"/>
    </source>
</evidence>
<comment type="caution">
    <text evidence="1">The sequence shown here is derived from an EMBL/GenBank/DDBJ whole genome shotgun (WGS) entry which is preliminary data.</text>
</comment>
<dbReference type="SUPFAM" id="SSF47413">
    <property type="entry name" value="lambda repressor-like DNA-binding domains"/>
    <property type="match status" value="1"/>
</dbReference>
<proteinExistence type="predicted"/>
<dbReference type="EMBL" id="JXAK01000085">
    <property type="protein sequence ID" value="KIL37962.1"/>
    <property type="molecule type" value="Genomic_DNA"/>
</dbReference>